<name>A0A6I2MGN5_9BACI</name>
<reference evidence="1 2" key="1">
    <citation type="submission" date="2019-11" db="EMBL/GenBank/DDBJ databases">
        <title>Bacillus idriensis genome.</title>
        <authorList>
            <person name="Konopka E.N."/>
            <person name="Newman J.D."/>
        </authorList>
    </citation>
    <scope>NUCLEOTIDE SEQUENCE [LARGE SCALE GENOMIC DNA]</scope>
    <source>
        <strain evidence="1 2">DSM 19097</strain>
    </source>
</reference>
<comment type="caution">
    <text evidence="1">The sequence shown here is derived from an EMBL/GenBank/DDBJ whole genome shotgun (WGS) entry which is preliminary data.</text>
</comment>
<sequence>MNNTAPISYFEEARIEFFKHAGLMDNWLKKDGELIPVVADIQCDLFSKNLLDDNAGPFSIQLIFTVKTKSPKKSKRNF</sequence>
<dbReference type="Gene3D" id="3.10.129.10">
    <property type="entry name" value="Hotdog Thioesterase"/>
    <property type="match status" value="1"/>
</dbReference>
<dbReference type="Proteomes" id="UP000441585">
    <property type="component" value="Unassembled WGS sequence"/>
</dbReference>
<accession>A0A6I2MGN5</accession>
<keyword evidence="2" id="KW-1185">Reference proteome</keyword>
<gene>
    <name evidence="1" type="ORF">GJU41_20225</name>
</gene>
<proteinExistence type="predicted"/>
<organism evidence="1 2">
    <name type="scientific">Metabacillus idriensis</name>
    <dbReference type="NCBI Taxonomy" id="324768"/>
    <lineage>
        <taxon>Bacteria</taxon>
        <taxon>Bacillati</taxon>
        <taxon>Bacillota</taxon>
        <taxon>Bacilli</taxon>
        <taxon>Bacillales</taxon>
        <taxon>Bacillaceae</taxon>
        <taxon>Metabacillus</taxon>
    </lineage>
</organism>
<protein>
    <submittedName>
        <fullName evidence="1">Uncharacterized protein</fullName>
    </submittedName>
</protein>
<dbReference type="RefSeq" id="WP_154319395.1">
    <property type="nucleotide sequence ID" value="NZ_CAJGAA010000001.1"/>
</dbReference>
<evidence type="ECO:0000313" key="2">
    <source>
        <dbReference type="Proteomes" id="UP000441585"/>
    </source>
</evidence>
<dbReference type="InterPro" id="IPR029069">
    <property type="entry name" value="HotDog_dom_sf"/>
</dbReference>
<dbReference type="AlphaFoldDB" id="A0A6I2MGN5"/>
<evidence type="ECO:0000313" key="1">
    <source>
        <dbReference type="EMBL" id="MRX56292.1"/>
    </source>
</evidence>
<dbReference type="EMBL" id="WKKF01000010">
    <property type="protein sequence ID" value="MRX56292.1"/>
    <property type="molecule type" value="Genomic_DNA"/>
</dbReference>
<dbReference type="SUPFAM" id="SSF54637">
    <property type="entry name" value="Thioesterase/thiol ester dehydrase-isomerase"/>
    <property type="match status" value="1"/>
</dbReference>